<dbReference type="InterPro" id="IPR050914">
    <property type="entry name" value="snRNP_SmB/NAA38-like"/>
</dbReference>
<feature type="compositionally biased region" description="Basic and acidic residues" evidence="1">
    <location>
        <begin position="255"/>
        <end position="266"/>
    </location>
</feature>
<evidence type="ECO:0000313" key="4">
    <source>
        <dbReference type="Proteomes" id="UP001157974"/>
    </source>
</evidence>
<gene>
    <name evidence="3" type="ORF">NDN08_005693</name>
</gene>
<dbReference type="Pfam" id="PF01423">
    <property type="entry name" value="LSM"/>
    <property type="match status" value="1"/>
</dbReference>
<name>A0AAV8V3P0_9RHOD</name>
<dbReference type="PANTHER" id="PTHR10701:SF5">
    <property type="entry name" value="N-ALPHA-ACETYLTRANSFERASE 38, NATC AUXILIARY SUBUNIT"/>
    <property type="match status" value="1"/>
</dbReference>
<dbReference type="InterPro" id="IPR010920">
    <property type="entry name" value="LSM_dom_sf"/>
</dbReference>
<dbReference type="InterPro" id="IPR034110">
    <property type="entry name" value="LSMD1_Sm"/>
</dbReference>
<dbReference type="SMART" id="SM00651">
    <property type="entry name" value="Sm"/>
    <property type="match status" value="1"/>
</dbReference>
<evidence type="ECO:0000259" key="2">
    <source>
        <dbReference type="SMART" id="SM00651"/>
    </source>
</evidence>
<dbReference type="PANTHER" id="PTHR10701">
    <property type="entry name" value="SMALL NUCLEAR RIBONUCLEOPROTEIN-ASSOCIATED PROTEIN B AND N"/>
    <property type="match status" value="1"/>
</dbReference>
<dbReference type="SUPFAM" id="SSF50182">
    <property type="entry name" value="Sm-like ribonucleoproteins"/>
    <property type="match status" value="1"/>
</dbReference>
<sequence length="266" mass="30458">MFREEREWLTRREDMGKSFADREEYVTRVRELINRPMLIEMTDGRVIQGLFHCIDHLHNIILSSAEERMMESSNQDETELLWMGLVIVPKEAIKRASIVPMVMSTRLLKFRTSRRGPLFLKFETGMVPVQIQIRTKRTYVSILVLCTSVMNQVQIAVLEDCGAVEEVGPRQAEPSEDGGSEIFEIPPKRGLNEQSCQLNKGAMAYVAHGKRGSIRSINDPVHMGQHRDALHREFAARHRIGSPSQQSHSFLLGVRRREIREPGAPE</sequence>
<dbReference type="EMBL" id="JAMWBK010000001">
    <property type="protein sequence ID" value="KAJ8908994.1"/>
    <property type="molecule type" value="Genomic_DNA"/>
</dbReference>
<organism evidence="3 4">
    <name type="scientific">Rhodosorus marinus</name>
    <dbReference type="NCBI Taxonomy" id="101924"/>
    <lineage>
        <taxon>Eukaryota</taxon>
        <taxon>Rhodophyta</taxon>
        <taxon>Stylonematophyceae</taxon>
        <taxon>Stylonematales</taxon>
        <taxon>Stylonemataceae</taxon>
        <taxon>Rhodosorus</taxon>
    </lineage>
</organism>
<protein>
    <recommendedName>
        <fullName evidence="2">Sm domain-containing protein</fullName>
    </recommendedName>
</protein>
<feature type="region of interest" description="Disordered" evidence="1">
    <location>
        <begin position="240"/>
        <end position="266"/>
    </location>
</feature>
<dbReference type="AlphaFoldDB" id="A0AAV8V3P0"/>
<reference evidence="3 4" key="1">
    <citation type="journal article" date="2023" name="Nat. Commun.">
        <title>Origin of minicircular mitochondrial genomes in red algae.</title>
        <authorList>
            <person name="Lee Y."/>
            <person name="Cho C.H."/>
            <person name="Lee Y.M."/>
            <person name="Park S.I."/>
            <person name="Yang J.H."/>
            <person name="West J.A."/>
            <person name="Bhattacharya D."/>
            <person name="Yoon H.S."/>
        </authorList>
    </citation>
    <scope>NUCLEOTIDE SEQUENCE [LARGE SCALE GENOMIC DNA]</scope>
    <source>
        <strain evidence="3 4">CCMP1338</strain>
        <tissue evidence="3">Whole cell</tissue>
    </source>
</reference>
<dbReference type="Gene3D" id="2.30.30.100">
    <property type="match status" value="1"/>
</dbReference>
<evidence type="ECO:0000313" key="3">
    <source>
        <dbReference type="EMBL" id="KAJ8908994.1"/>
    </source>
</evidence>
<dbReference type="InterPro" id="IPR001163">
    <property type="entry name" value="Sm_dom_euk/arc"/>
</dbReference>
<dbReference type="CDD" id="cd06168">
    <property type="entry name" value="LSMD1"/>
    <property type="match status" value="1"/>
</dbReference>
<accession>A0AAV8V3P0</accession>
<comment type="caution">
    <text evidence="3">The sequence shown here is derived from an EMBL/GenBank/DDBJ whole genome shotgun (WGS) entry which is preliminary data.</text>
</comment>
<proteinExistence type="predicted"/>
<evidence type="ECO:0000256" key="1">
    <source>
        <dbReference type="SAM" id="MobiDB-lite"/>
    </source>
</evidence>
<keyword evidence="4" id="KW-1185">Reference proteome</keyword>
<dbReference type="Proteomes" id="UP001157974">
    <property type="component" value="Unassembled WGS sequence"/>
</dbReference>
<feature type="domain" description="Sm" evidence="2">
    <location>
        <begin position="27"/>
        <end position="98"/>
    </location>
</feature>
<dbReference type="GO" id="GO:0031417">
    <property type="term" value="C:NatC complex"/>
    <property type="evidence" value="ECO:0007669"/>
    <property type="project" value="InterPro"/>
</dbReference>